<feature type="DNA-binding region" description="Homeobox" evidence="4">
    <location>
        <begin position="162"/>
        <end position="221"/>
    </location>
</feature>
<dbReference type="SMART" id="SM00389">
    <property type="entry name" value="HOX"/>
    <property type="match status" value="1"/>
</dbReference>
<keyword evidence="1 4" id="KW-0238">DNA-binding</keyword>
<dbReference type="InterPro" id="IPR017970">
    <property type="entry name" value="Homeobox_CS"/>
</dbReference>
<dbReference type="InterPro" id="IPR051000">
    <property type="entry name" value="Homeobox_DNA-bind_prot"/>
</dbReference>
<dbReference type="EMBL" id="LN890547">
    <property type="protein sequence ID" value="CUS23470.1"/>
    <property type="molecule type" value="Genomic_DNA"/>
</dbReference>
<evidence type="ECO:0000256" key="4">
    <source>
        <dbReference type="PROSITE-ProRule" id="PRU00108"/>
    </source>
</evidence>
<organism evidence="8 9">
    <name type="scientific">Lachancea quebecensis</name>
    <dbReference type="NCBI Taxonomy" id="1654605"/>
    <lineage>
        <taxon>Eukaryota</taxon>
        <taxon>Fungi</taxon>
        <taxon>Dikarya</taxon>
        <taxon>Ascomycota</taxon>
        <taxon>Saccharomycotina</taxon>
        <taxon>Saccharomycetes</taxon>
        <taxon>Saccharomycetales</taxon>
        <taxon>Saccharomycetaceae</taxon>
        <taxon>Lachancea</taxon>
    </lineage>
</organism>
<evidence type="ECO:0000256" key="2">
    <source>
        <dbReference type="ARBA" id="ARBA00023155"/>
    </source>
</evidence>
<proteinExistence type="predicted"/>
<evidence type="ECO:0000313" key="8">
    <source>
        <dbReference type="EMBL" id="CUS23470.1"/>
    </source>
</evidence>
<gene>
    <name evidence="8" type="ORF">LAQU0_S10e01090g</name>
</gene>
<dbReference type="PANTHER" id="PTHR24324">
    <property type="entry name" value="HOMEOBOX PROTEIN HHEX"/>
    <property type="match status" value="1"/>
</dbReference>
<name>A0A0P1KW34_9SACH</name>
<dbReference type="GO" id="GO:0030154">
    <property type="term" value="P:cell differentiation"/>
    <property type="evidence" value="ECO:0007669"/>
    <property type="project" value="TreeGrafter"/>
</dbReference>
<evidence type="ECO:0000256" key="3">
    <source>
        <dbReference type="ARBA" id="ARBA00023242"/>
    </source>
</evidence>
<dbReference type="PANTHER" id="PTHR24324:SF9">
    <property type="entry name" value="HOMEOBOX DOMAIN-CONTAINING PROTEIN"/>
    <property type="match status" value="1"/>
</dbReference>
<dbReference type="GO" id="GO:0000981">
    <property type="term" value="F:DNA-binding transcription factor activity, RNA polymerase II-specific"/>
    <property type="evidence" value="ECO:0007669"/>
    <property type="project" value="InterPro"/>
</dbReference>
<evidence type="ECO:0000256" key="6">
    <source>
        <dbReference type="SAM" id="MobiDB-lite"/>
    </source>
</evidence>
<keyword evidence="3 4" id="KW-0539">Nucleus</keyword>
<evidence type="ECO:0000256" key="1">
    <source>
        <dbReference type="ARBA" id="ARBA00023125"/>
    </source>
</evidence>
<dbReference type="Gene3D" id="1.10.10.60">
    <property type="entry name" value="Homeodomain-like"/>
    <property type="match status" value="1"/>
</dbReference>
<evidence type="ECO:0000256" key="5">
    <source>
        <dbReference type="RuleBase" id="RU000682"/>
    </source>
</evidence>
<dbReference type="InterPro" id="IPR009057">
    <property type="entry name" value="Homeodomain-like_sf"/>
</dbReference>
<dbReference type="Proteomes" id="UP000236544">
    <property type="component" value="Unassembled WGS sequence"/>
</dbReference>
<feature type="compositionally biased region" description="Polar residues" evidence="6">
    <location>
        <begin position="314"/>
        <end position="326"/>
    </location>
</feature>
<dbReference type="OrthoDB" id="6159439at2759"/>
<keyword evidence="2 4" id="KW-0371">Homeobox</keyword>
<accession>A0A0P1KW34</accession>
<feature type="region of interest" description="Disordered" evidence="6">
    <location>
        <begin position="314"/>
        <end position="349"/>
    </location>
</feature>
<evidence type="ECO:0000313" key="9">
    <source>
        <dbReference type="Proteomes" id="UP000236544"/>
    </source>
</evidence>
<reference evidence="9" key="1">
    <citation type="submission" date="2015-10" db="EMBL/GenBank/DDBJ databases">
        <authorList>
            <person name="Devillers H."/>
        </authorList>
    </citation>
    <scope>NUCLEOTIDE SEQUENCE [LARGE SCALE GENOMIC DNA]</scope>
</reference>
<dbReference type="CDD" id="cd00086">
    <property type="entry name" value="homeodomain"/>
    <property type="match status" value="1"/>
</dbReference>
<sequence length="375" mass="41546">MLPPINSLLQEHRGERSQSEPCSPFFSPARLNSFKLDDKGVIKLPPLLGQTPRQPCTPAPITRTLAPVQDLALIEMSTPRGSLKRAQSCSSVIESSPIFARRNVPETPDAPVTTKPAHTRAITPNSLAKTPAADHRKAFAFITHSQDTFPSKEPSIDNAPLARRKRRRTSKHELSILQSEFEVCATPDKQKRAELSKRCCMSEKAIQIWFQNKRQSVKRQQRATASDTLVPSMERAEAHTVTPLATRTLRPGHAFKQDPATPSSSILDTSNLVLESVPPSEAAYCSPTLSKQQSHQQLGRGQALTFRLKNDTKTLTPIRTSPNNRVNKLINGNKRPSASTGNTSPTRKSKCTFKAYQESHKRSALEEVNVNILRS</sequence>
<dbReference type="PROSITE" id="PS00027">
    <property type="entry name" value="HOMEOBOX_1"/>
    <property type="match status" value="1"/>
</dbReference>
<dbReference type="PROSITE" id="PS50071">
    <property type="entry name" value="HOMEOBOX_2"/>
    <property type="match status" value="1"/>
</dbReference>
<comment type="subcellular location">
    <subcellularLocation>
        <location evidence="4 5">Nucleus</location>
    </subcellularLocation>
</comment>
<dbReference type="GO" id="GO:0000978">
    <property type="term" value="F:RNA polymerase II cis-regulatory region sequence-specific DNA binding"/>
    <property type="evidence" value="ECO:0007669"/>
    <property type="project" value="TreeGrafter"/>
</dbReference>
<dbReference type="SUPFAM" id="SSF46689">
    <property type="entry name" value="Homeodomain-like"/>
    <property type="match status" value="1"/>
</dbReference>
<keyword evidence="9" id="KW-1185">Reference proteome</keyword>
<dbReference type="AlphaFoldDB" id="A0A0P1KW34"/>
<dbReference type="Pfam" id="PF00046">
    <property type="entry name" value="Homeodomain"/>
    <property type="match status" value="1"/>
</dbReference>
<feature type="domain" description="Homeobox" evidence="7">
    <location>
        <begin position="160"/>
        <end position="220"/>
    </location>
</feature>
<feature type="region of interest" description="Disordered" evidence="6">
    <location>
        <begin position="149"/>
        <end position="169"/>
    </location>
</feature>
<dbReference type="GO" id="GO:0005634">
    <property type="term" value="C:nucleus"/>
    <property type="evidence" value="ECO:0007669"/>
    <property type="project" value="UniProtKB-SubCell"/>
</dbReference>
<evidence type="ECO:0000259" key="7">
    <source>
        <dbReference type="PROSITE" id="PS50071"/>
    </source>
</evidence>
<protein>
    <submittedName>
        <fullName evidence="8">LAQU0S10e01090g1_1</fullName>
    </submittedName>
</protein>
<dbReference type="InterPro" id="IPR001356">
    <property type="entry name" value="HD"/>
</dbReference>
<feature type="compositionally biased region" description="Polar residues" evidence="6">
    <location>
        <begin position="334"/>
        <end position="346"/>
    </location>
</feature>
<feature type="region of interest" description="Disordered" evidence="6">
    <location>
        <begin position="1"/>
        <end position="24"/>
    </location>
</feature>